<dbReference type="CDD" id="cd04793">
    <property type="entry name" value="LanC"/>
    <property type="match status" value="1"/>
</dbReference>
<evidence type="ECO:0000256" key="1">
    <source>
        <dbReference type="PIRSR" id="PIRSR607822-1"/>
    </source>
</evidence>
<dbReference type="RefSeq" id="WP_221490087.1">
    <property type="nucleotide sequence ID" value="NZ_BAAAUI010000001.1"/>
</dbReference>
<dbReference type="GO" id="GO:0046872">
    <property type="term" value="F:metal ion binding"/>
    <property type="evidence" value="ECO:0007669"/>
    <property type="project" value="UniProtKB-KW"/>
</dbReference>
<dbReference type="InterPro" id="IPR007822">
    <property type="entry name" value="LANC-like"/>
</dbReference>
<keyword evidence="1" id="KW-0862">Zinc</keyword>
<dbReference type="EMBL" id="JACHMH010000001">
    <property type="protein sequence ID" value="MBB4679538.1"/>
    <property type="molecule type" value="Genomic_DNA"/>
</dbReference>
<sequence length="459" mass="48470">MRQLSEHAAVDQGATTGLVHSWHGTVPAELAGRATAAALEVARRSVDPERVVELVMAAADQAVHPNGWAYHGFAHGHAGLALVQVLAAEATTGDADRRAALAAAFTYIREAVAGTAGTPLTEPGVLAGTSGLALGLAACVRAEPRFGPSLDRLHEQLAAQVLELPLPRVERGVSDSDYDMVSGAAGILSYLCGIEEPGPGVRAAAEHLIDYLVWLGAPPRDLTLTRRWLISPDLCQGERDHPNGHLNVGLAHGIPGPLAALATAWLAGYRRPGQDTALRLMLGWVQTLRRTDEHGPVWPSEVPIDDTGAETRPGQPEDQIAWCYGTAGVAVALLPVAEALGDDSLRALAIESFEAVLGRFAERPVRSPTFCHGIAGLLVLCLEFAAHGSQLAAAWTPRLLESLLAQADPELPVLFRDQEKPGVFVDSPSLLSGSAGIALALLAATAPRRPSWFRAFLTR</sequence>
<feature type="binding site" evidence="1">
    <location>
        <position position="371"/>
    </location>
    <ligand>
        <name>Zn(2+)</name>
        <dbReference type="ChEBI" id="CHEBI:29105"/>
    </ligand>
</feature>
<reference evidence="2 3" key="1">
    <citation type="submission" date="2020-08" db="EMBL/GenBank/DDBJ databases">
        <title>Sequencing the genomes of 1000 actinobacteria strains.</title>
        <authorList>
            <person name="Klenk H.-P."/>
        </authorList>
    </citation>
    <scope>NUCLEOTIDE SEQUENCE [LARGE SCALE GENOMIC DNA]</scope>
    <source>
        <strain evidence="2 3">DSM 44230</strain>
    </source>
</reference>
<feature type="binding site" evidence="1">
    <location>
        <position position="323"/>
    </location>
    <ligand>
        <name>Zn(2+)</name>
        <dbReference type="ChEBI" id="CHEBI:29105"/>
    </ligand>
</feature>
<organism evidence="2 3">
    <name type="scientific">Crossiella cryophila</name>
    <dbReference type="NCBI Taxonomy" id="43355"/>
    <lineage>
        <taxon>Bacteria</taxon>
        <taxon>Bacillati</taxon>
        <taxon>Actinomycetota</taxon>
        <taxon>Actinomycetes</taxon>
        <taxon>Pseudonocardiales</taxon>
        <taxon>Pseudonocardiaceae</taxon>
        <taxon>Crossiella</taxon>
    </lineage>
</organism>
<comment type="caution">
    <text evidence="2">The sequence shown here is derived from an EMBL/GenBank/DDBJ whole genome shotgun (WGS) entry which is preliminary data.</text>
</comment>
<dbReference type="Gene3D" id="1.50.10.20">
    <property type="match status" value="1"/>
</dbReference>
<dbReference type="PRINTS" id="PR01955">
    <property type="entry name" value="LANCFRANKIA"/>
</dbReference>
<evidence type="ECO:0008006" key="4">
    <source>
        <dbReference type="Google" id="ProtNLM"/>
    </source>
</evidence>
<dbReference type="InterPro" id="IPR033889">
    <property type="entry name" value="LanC"/>
</dbReference>
<accession>A0A7W7FWF0</accession>
<protein>
    <recommendedName>
        <fullName evidence="4">Lanthionine synthetase C-like protein</fullName>
    </recommendedName>
</protein>
<name>A0A7W7FWF0_9PSEU</name>
<feature type="binding site" evidence="1">
    <location>
        <position position="372"/>
    </location>
    <ligand>
        <name>Zn(2+)</name>
        <dbReference type="ChEBI" id="CHEBI:29105"/>
    </ligand>
</feature>
<dbReference type="Proteomes" id="UP000533598">
    <property type="component" value="Unassembled WGS sequence"/>
</dbReference>
<gene>
    <name evidence="2" type="ORF">HNR67_005656</name>
</gene>
<keyword evidence="1" id="KW-0479">Metal-binding</keyword>
<dbReference type="GO" id="GO:0031179">
    <property type="term" value="P:peptide modification"/>
    <property type="evidence" value="ECO:0007669"/>
    <property type="project" value="InterPro"/>
</dbReference>
<proteinExistence type="predicted"/>
<dbReference type="Pfam" id="PF05147">
    <property type="entry name" value="LANC_like"/>
    <property type="match status" value="1"/>
</dbReference>
<dbReference type="SMART" id="SM01260">
    <property type="entry name" value="LANC_like"/>
    <property type="match status" value="1"/>
</dbReference>
<evidence type="ECO:0000313" key="2">
    <source>
        <dbReference type="EMBL" id="MBB4679538.1"/>
    </source>
</evidence>
<dbReference type="PRINTS" id="PR01950">
    <property type="entry name" value="LANCSUPER"/>
</dbReference>
<dbReference type="SUPFAM" id="SSF158745">
    <property type="entry name" value="LanC-like"/>
    <property type="match status" value="1"/>
</dbReference>
<keyword evidence="3" id="KW-1185">Reference proteome</keyword>
<evidence type="ECO:0000313" key="3">
    <source>
        <dbReference type="Proteomes" id="UP000533598"/>
    </source>
</evidence>
<dbReference type="AlphaFoldDB" id="A0A7W7FWF0"/>